<dbReference type="EMBL" id="JADWDJ010000002">
    <property type="protein sequence ID" value="KAG5284110.1"/>
    <property type="molecule type" value="Genomic_DNA"/>
</dbReference>
<keyword evidence="4" id="KW-1185">Reference proteome</keyword>
<evidence type="ECO:0000256" key="1">
    <source>
        <dbReference type="SAM" id="SignalP"/>
    </source>
</evidence>
<dbReference type="GO" id="GO:0031419">
    <property type="term" value="F:cobalamin binding"/>
    <property type="evidence" value="ECO:0007669"/>
    <property type="project" value="TreeGrafter"/>
</dbReference>
<gene>
    <name evidence="3" type="ORF">AALO_G00023070</name>
</gene>
<protein>
    <recommendedName>
        <fullName evidence="2">Transcobalamin-like C-terminal domain-containing protein</fullName>
    </recommendedName>
</protein>
<comment type="caution">
    <text evidence="3">The sequence shown here is derived from an EMBL/GenBank/DDBJ whole genome shotgun (WGS) entry which is preliminary data.</text>
</comment>
<dbReference type="AlphaFoldDB" id="A0AAV6HAE4"/>
<dbReference type="PANTHER" id="PTHR10559:SF18">
    <property type="entry name" value="TRANSCOBALAMIN II"/>
    <property type="match status" value="1"/>
</dbReference>
<dbReference type="InterPro" id="IPR051588">
    <property type="entry name" value="Cobalamin_Transport"/>
</dbReference>
<dbReference type="Pfam" id="PF14478">
    <property type="entry name" value="DUF4430"/>
    <property type="match status" value="1"/>
</dbReference>
<evidence type="ECO:0000313" key="4">
    <source>
        <dbReference type="Proteomes" id="UP000823561"/>
    </source>
</evidence>
<accession>A0AAV6HAE4</accession>
<feature type="signal peptide" evidence="1">
    <location>
        <begin position="1"/>
        <end position="17"/>
    </location>
</feature>
<dbReference type="GO" id="GO:0005615">
    <property type="term" value="C:extracellular space"/>
    <property type="evidence" value="ECO:0007669"/>
    <property type="project" value="TreeGrafter"/>
</dbReference>
<organism evidence="3 4">
    <name type="scientific">Alosa alosa</name>
    <name type="common">allis shad</name>
    <dbReference type="NCBI Taxonomy" id="278164"/>
    <lineage>
        <taxon>Eukaryota</taxon>
        <taxon>Metazoa</taxon>
        <taxon>Chordata</taxon>
        <taxon>Craniata</taxon>
        <taxon>Vertebrata</taxon>
        <taxon>Euteleostomi</taxon>
        <taxon>Actinopterygii</taxon>
        <taxon>Neopterygii</taxon>
        <taxon>Teleostei</taxon>
        <taxon>Clupei</taxon>
        <taxon>Clupeiformes</taxon>
        <taxon>Clupeoidei</taxon>
        <taxon>Clupeidae</taxon>
        <taxon>Alosa</taxon>
    </lineage>
</organism>
<dbReference type="Gene3D" id="2.170.130.30">
    <property type="match status" value="1"/>
</dbReference>
<feature type="domain" description="Transcobalamin-like C-terminal" evidence="2">
    <location>
        <begin position="79"/>
        <end position="137"/>
    </location>
</feature>
<evidence type="ECO:0000313" key="3">
    <source>
        <dbReference type="EMBL" id="KAG5284110.1"/>
    </source>
</evidence>
<keyword evidence="1" id="KW-0732">Signal</keyword>
<dbReference type="GO" id="GO:0015889">
    <property type="term" value="P:cobalamin transport"/>
    <property type="evidence" value="ECO:0007669"/>
    <property type="project" value="TreeGrafter"/>
</dbReference>
<evidence type="ECO:0000259" key="2">
    <source>
        <dbReference type="Pfam" id="PF14478"/>
    </source>
</evidence>
<dbReference type="Proteomes" id="UP000823561">
    <property type="component" value="Chromosome 2"/>
</dbReference>
<reference evidence="3" key="1">
    <citation type="submission" date="2020-10" db="EMBL/GenBank/DDBJ databases">
        <title>Chromosome-scale genome assembly of the Allis shad, Alosa alosa.</title>
        <authorList>
            <person name="Margot Z."/>
            <person name="Christophe K."/>
            <person name="Cabau C."/>
            <person name="Louis A."/>
            <person name="Berthelot C."/>
            <person name="Parey E."/>
            <person name="Roest Crollius H."/>
            <person name="Montfort J."/>
            <person name="Robinson-Rechavi M."/>
            <person name="Bucao C."/>
            <person name="Bouchez O."/>
            <person name="Gislard M."/>
            <person name="Lluch J."/>
            <person name="Milhes M."/>
            <person name="Lampietro C."/>
            <person name="Lopez Roques C."/>
            <person name="Donnadieu C."/>
            <person name="Braasch I."/>
            <person name="Desvignes T."/>
            <person name="Postlethwait J."/>
            <person name="Bobe J."/>
            <person name="Guiguen Y."/>
        </authorList>
    </citation>
    <scope>NUCLEOTIDE SEQUENCE</scope>
    <source>
        <strain evidence="3">M-15738</strain>
        <tissue evidence="3">Blood</tissue>
    </source>
</reference>
<sequence length="138" mass="15653">MALRLFTVLCFTALVQLLGLQITAEQYPDVEIHITVQDKISNEHVQGNYKTLMRPGGILLGAMKRLTECNQDFKYNVTYNNDYGYYLEKVNGVAGNDADHTYWQILSNSSGKLDPTNVGVGCYIPKAYETIVFNFTKW</sequence>
<proteinExistence type="predicted"/>
<dbReference type="InterPro" id="IPR027954">
    <property type="entry name" value="Transcobalamin-like_C"/>
</dbReference>
<feature type="chain" id="PRO_5043854290" description="Transcobalamin-like C-terminal domain-containing protein" evidence="1">
    <location>
        <begin position="18"/>
        <end position="138"/>
    </location>
</feature>
<name>A0AAV6HAE4_9TELE</name>
<dbReference type="PANTHER" id="PTHR10559">
    <property type="entry name" value="TRANSCOBALAMIN-1/GASTRIC INTRINSIC FACTOR"/>
    <property type="match status" value="1"/>
</dbReference>